<dbReference type="GO" id="GO:0005184">
    <property type="term" value="F:neuropeptide hormone activity"/>
    <property type="evidence" value="ECO:0007669"/>
    <property type="project" value="TreeGrafter"/>
</dbReference>
<evidence type="ECO:0000256" key="3">
    <source>
        <dbReference type="ARBA" id="ARBA00005832"/>
    </source>
</evidence>
<evidence type="ECO:0000256" key="1">
    <source>
        <dbReference type="ARBA" id="ARBA00002965"/>
    </source>
</evidence>
<feature type="transmembrane region" description="Helical" evidence="9">
    <location>
        <begin position="6"/>
        <end position="29"/>
    </location>
</feature>
<proteinExistence type="inferred from homology"/>
<feature type="compositionally biased region" description="Basic and acidic residues" evidence="8">
    <location>
        <begin position="94"/>
        <end position="110"/>
    </location>
</feature>
<dbReference type="Ensembl" id="ENSCSET00000032576.1">
    <property type="protein sequence ID" value="ENSCSEP00000032156.1"/>
    <property type="gene ID" value="ENSCSEG00000020647.1"/>
</dbReference>
<accession>A0A3P8X392</accession>
<keyword evidence="5" id="KW-0165">Cleavage on pair of basic residues</keyword>
<name>A0A3P8X392_CYNSE</name>
<dbReference type="PANTHER" id="PTHR11416">
    <property type="entry name" value="PRO-OPIOMELANOCORTIN"/>
    <property type="match status" value="1"/>
</dbReference>
<comment type="subcellular location">
    <subcellularLocation>
        <location evidence="2">Secreted</location>
    </subcellularLocation>
</comment>
<evidence type="ECO:0000256" key="6">
    <source>
        <dbReference type="ARBA" id="ARBA00022702"/>
    </source>
</evidence>
<evidence type="ECO:0000256" key="5">
    <source>
        <dbReference type="ARBA" id="ARBA00022685"/>
    </source>
</evidence>
<dbReference type="RefSeq" id="XP_008311170.1">
    <property type="nucleotide sequence ID" value="XM_008312948.3"/>
</dbReference>
<dbReference type="GO" id="GO:0007218">
    <property type="term" value="P:neuropeptide signaling pathway"/>
    <property type="evidence" value="ECO:0007669"/>
    <property type="project" value="TreeGrafter"/>
</dbReference>
<dbReference type="GeneTree" id="ENSGT00390000016811"/>
<comment type="function">
    <text evidence="1">Stimulates the adrenal glands to release cortisol.</text>
</comment>
<feature type="region of interest" description="Disordered" evidence="8">
    <location>
        <begin position="88"/>
        <end position="206"/>
    </location>
</feature>
<evidence type="ECO:0000313" key="12">
    <source>
        <dbReference type="Proteomes" id="UP000265120"/>
    </source>
</evidence>
<dbReference type="Proteomes" id="UP000265120">
    <property type="component" value="Chromosome 7"/>
</dbReference>
<dbReference type="InParanoid" id="A0A3P8X392"/>
<dbReference type="OMA" id="MVCQCWL"/>
<dbReference type="Pfam" id="PF08384">
    <property type="entry name" value="NPP"/>
    <property type="match status" value="1"/>
</dbReference>
<dbReference type="InterPro" id="IPR013531">
    <property type="entry name" value="Mcrtin_ACTH_cent"/>
</dbReference>
<evidence type="ECO:0000256" key="7">
    <source>
        <dbReference type="ARBA" id="ARBA00022729"/>
    </source>
</evidence>
<reference evidence="11" key="2">
    <citation type="submission" date="2025-08" db="UniProtKB">
        <authorList>
            <consortium name="Ensembl"/>
        </authorList>
    </citation>
    <scope>IDENTIFICATION</scope>
</reference>
<dbReference type="InterPro" id="IPR050878">
    <property type="entry name" value="POMC-derived_peptides"/>
</dbReference>
<dbReference type="SMART" id="SM01363">
    <property type="entry name" value="ACTH_domain"/>
    <property type="match status" value="2"/>
</dbReference>
<dbReference type="GeneID" id="103380837"/>
<dbReference type="Pfam" id="PF00976">
    <property type="entry name" value="ACTH_domain"/>
    <property type="match status" value="2"/>
</dbReference>
<keyword evidence="9" id="KW-0472">Membrane</keyword>
<dbReference type="PANTHER" id="PTHR11416:SF7">
    <property type="entry name" value="PRO-OPIOMELANOCORTIN"/>
    <property type="match status" value="1"/>
</dbReference>
<sequence length="238" mass="26982">MVCVQWLLVVLMVFVNIPGFGTVCWYSALCNNLSSDRRIRDCIRHCMSTSQTESPELDGPEVKAPAYTDNTDLLISIILATLGSSDDQAPETTIRTHSEERRSYSMEHFRWGKPPGRKRRPIKVFASSLEGGGSSEGSFPSHVRRQVSSLEDDTKGVVSRQSTQSQAPQRQRVNSKPHVPVNSQDRKEGSYRMSHFRWGNPPVSKRGSLMKQLQEKPRRELARMLKNIVLKDVQRLSE</sequence>
<feature type="domain" description="Pro-opiomelanocortin/corticotropin ACTH central region" evidence="10">
    <location>
        <begin position="190"/>
        <end position="229"/>
    </location>
</feature>
<dbReference type="STRING" id="244447.ENSCSEP00000032156"/>
<evidence type="ECO:0000256" key="8">
    <source>
        <dbReference type="SAM" id="MobiDB-lite"/>
    </source>
</evidence>
<evidence type="ECO:0000256" key="4">
    <source>
        <dbReference type="ARBA" id="ARBA00022525"/>
    </source>
</evidence>
<keyword evidence="6" id="KW-0372">Hormone</keyword>
<evidence type="ECO:0000313" key="11">
    <source>
        <dbReference type="Ensembl" id="ENSCSEP00000032156.1"/>
    </source>
</evidence>
<keyword evidence="7" id="KW-0732">Signal</keyword>
<dbReference type="AlphaFoldDB" id="A0A3P8X392"/>
<keyword evidence="9" id="KW-1133">Transmembrane helix</keyword>
<keyword evidence="12" id="KW-1185">Reference proteome</keyword>
<feature type="domain" description="Pro-opiomelanocortin/corticotropin ACTH central region" evidence="10">
    <location>
        <begin position="103"/>
        <end position="143"/>
    </location>
</feature>
<evidence type="ECO:0000256" key="9">
    <source>
        <dbReference type="SAM" id="Phobius"/>
    </source>
</evidence>
<reference evidence="11" key="3">
    <citation type="submission" date="2025-09" db="UniProtKB">
        <authorList>
            <consortium name="Ensembl"/>
        </authorList>
    </citation>
    <scope>IDENTIFICATION</scope>
</reference>
<organism evidence="11 12">
    <name type="scientific">Cynoglossus semilaevis</name>
    <name type="common">Tongue sole</name>
    <dbReference type="NCBI Taxonomy" id="244447"/>
    <lineage>
        <taxon>Eukaryota</taxon>
        <taxon>Metazoa</taxon>
        <taxon>Chordata</taxon>
        <taxon>Craniata</taxon>
        <taxon>Vertebrata</taxon>
        <taxon>Euteleostomi</taxon>
        <taxon>Actinopterygii</taxon>
        <taxon>Neopterygii</taxon>
        <taxon>Teleostei</taxon>
        <taxon>Neoteleostei</taxon>
        <taxon>Acanthomorphata</taxon>
        <taxon>Carangaria</taxon>
        <taxon>Pleuronectiformes</taxon>
        <taxon>Pleuronectoidei</taxon>
        <taxon>Cynoglossidae</taxon>
        <taxon>Cynoglossinae</taxon>
        <taxon>Cynoglossus</taxon>
    </lineage>
</organism>
<dbReference type="KEGG" id="csem:103380837"/>
<dbReference type="InterPro" id="IPR001941">
    <property type="entry name" value="PMOC"/>
</dbReference>
<dbReference type="InterPro" id="IPR013593">
    <property type="entry name" value="Melanocortin_N"/>
</dbReference>
<protein>
    <submittedName>
        <fullName evidence="11">Pro-opiomelanocortin-like</fullName>
    </submittedName>
</protein>
<keyword evidence="9" id="KW-0812">Transmembrane</keyword>
<comment type="similarity">
    <text evidence="3">Belongs to the POMC family.</text>
</comment>
<dbReference type="GO" id="GO:0005576">
    <property type="term" value="C:extracellular region"/>
    <property type="evidence" value="ECO:0007669"/>
    <property type="project" value="UniProtKB-SubCell"/>
</dbReference>
<dbReference type="OrthoDB" id="8962839at2759"/>
<evidence type="ECO:0000256" key="2">
    <source>
        <dbReference type="ARBA" id="ARBA00004613"/>
    </source>
</evidence>
<reference evidence="11 12" key="1">
    <citation type="journal article" date="2014" name="Nat. Genet.">
        <title>Whole-genome sequence of a flatfish provides insights into ZW sex chromosome evolution and adaptation to a benthic lifestyle.</title>
        <authorList>
            <person name="Chen S."/>
            <person name="Zhang G."/>
            <person name="Shao C."/>
            <person name="Huang Q."/>
            <person name="Liu G."/>
            <person name="Zhang P."/>
            <person name="Song W."/>
            <person name="An N."/>
            <person name="Chalopin D."/>
            <person name="Volff J.N."/>
            <person name="Hong Y."/>
            <person name="Li Q."/>
            <person name="Sha Z."/>
            <person name="Zhou H."/>
            <person name="Xie M."/>
            <person name="Yu Q."/>
            <person name="Liu Y."/>
            <person name="Xiang H."/>
            <person name="Wang N."/>
            <person name="Wu K."/>
            <person name="Yang C."/>
            <person name="Zhou Q."/>
            <person name="Liao X."/>
            <person name="Yang L."/>
            <person name="Hu Q."/>
            <person name="Zhang J."/>
            <person name="Meng L."/>
            <person name="Jin L."/>
            <person name="Tian Y."/>
            <person name="Lian J."/>
            <person name="Yang J."/>
            <person name="Miao G."/>
            <person name="Liu S."/>
            <person name="Liang Z."/>
            <person name="Yan F."/>
            <person name="Li Y."/>
            <person name="Sun B."/>
            <person name="Zhang H."/>
            <person name="Zhang J."/>
            <person name="Zhu Y."/>
            <person name="Du M."/>
            <person name="Zhao Y."/>
            <person name="Schartl M."/>
            <person name="Tang Q."/>
            <person name="Wang J."/>
        </authorList>
    </citation>
    <scope>NUCLEOTIDE SEQUENCE</scope>
</reference>
<evidence type="ECO:0000259" key="10">
    <source>
        <dbReference type="SMART" id="SM01363"/>
    </source>
</evidence>
<feature type="compositionally biased region" description="Polar residues" evidence="8">
    <location>
        <begin position="159"/>
        <end position="174"/>
    </location>
</feature>
<keyword evidence="4" id="KW-0964">Secreted</keyword>
<dbReference type="PRINTS" id="PR00383">
    <property type="entry name" value="MELANOCORTIN"/>
</dbReference>